<gene>
    <name evidence="2" type="ORF">LLUT_LOCUS545</name>
</gene>
<comment type="caution">
    <text evidence="2">The sequence shown here is derived from an EMBL/GenBank/DDBJ whole genome shotgun (WGS) entry which is preliminary data.</text>
</comment>
<protein>
    <submittedName>
        <fullName evidence="2">Uncharacterized protein</fullName>
    </submittedName>
</protein>
<dbReference type="AlphaFoldDB" id="A0AAV1VR74"/>
<evidence type="ECO:0000256" key="1">
    <source>
        <dbReference type="SAM" id="MobiDB-lite"/>
    </source>
</evidence>
<organism evidence="2 3">
    <name type="scientific">Lupinus luteus</name>
    <name type="common">European yellow lupine</name>
    <dbReference type="NCBI Taxonomy" id="3873"/>
    <lineage>
        <taxon>Eukaryota</taxon>
        <taxon>Viridiplantae</taxon>
        <taxon>Streptophyta</taxon>
        <taxon>Embryophyta</taxon>
        <taxon>Tracheophyta</taxon>
        <taxon>Spermatophyta</taxon>
        <taxon>Magnoliopsida</taxon>
        <taxon>eudicotyledons</taxon>
        <taxon>Gunneridae</taxon>
        <taxon>Pentapetalae</taxon>
        <taxon>rosids</taxon>
        <taxon>fabids</taxon>
        <taxon>Fabales</taxon>
        <taxon>Fabaceae</taxon>
        <taxon>Papilionoideae</taxon>
        <taxon>50 kb inversion clade</taxon>
        <taxon>genistoids sensu lato</taxon>
        <taxon>core genistoids</taxon>
        <taxon>Genisteae</taxon>
        <taxon>Lupinus</taxon>
    </lineage>
</organism>
<proteinExistence type="predicted"/>
<feature type="region of interest" description="Disordered" evidence="1">
    <location>
        <begin position="167"/>
        <end position="209"/>
    </location>
</feature>
<evidence type="ECO:0000313" key="2">
    <source>
        <dbReference type="EMBL" id="CAL0299485.1"/>
    </source>
</evidence>
<reference evidence="2 3" key="1">
    <citation type="submission" date="2024-03" db="EMBL/GenBank/DDBJ databases">
        <authorList>
            <person name="Martinez-Hernandez J."/>
        </authorList>
    </citation>
    <scope>NUCLEOTIDE SEQUENCE [LARGE SCALE GENOMIC DNA]</scope>
</reference>
<name>A0AAV1VR74_LUPLU</name>
<feature type="compositionally biased region" description="Polar residues" evidence="1">
    <location>
        <begin position="167"/>
        <end position="202"/>
    </location>
</feature>
<dbReference type="EMBL" id="CAXHTB010000001">
    <property type="protein sequence ID" value="CAL0299485.1"/>
    <property type="molecule type" value="Genomic_DNA"/>
</dbReference>
<evidence type="ECO:0000313" key="3">
    <source>
        <dbReference type="Proteomes" id="UP001497480"/>
    </source>
</evidence>
<accession>A0AAV1VR74</accession>
<keyword evidence="3" id="KW-1185">Reference proteome</keyword>
<sequence>MNNNQNQQLNPFDPTSHDDFLNQMLSNLDSASSWLDPNNNINKKPMLWDNKHDETTLSNVENNVVGFAYDEHAGLASKFRNHHITTTSSTNKEAAAAALLLHDQLLMARGVTRDSGILQMPLSLGGNDVVDESSFKSHNLSAENSLKAMHNGFARSLHGTVQASNQTQHFQPPQGATNNQATSASGAIQNPDMKNNQNQQLNPFDPTSHDDFLNQMLSNLDSASSWLDPNNNINKKLMLWDNKHDETTLSNVENNVVGFAYDEHAGLASKFRNHHITTTSPTNKVAAAAALLLHDQLLMARGVTRDSGILQMPLSLGGNDVVDESSFKSHNLSAENSLKAMHNGFARSLHGTVQASN</sequence>
<dbReference type="Proteomes" id="UP001497480">
    <property type="component" value="Unassembled WGS sequence"/>
</dbReference>